<feature type="domain" description="HTH lysR-type" evidence="5">
    <location>
        <begin position="1"/>
        <end position="49"/>
    </location>
</feature>
<dbReference type="Proteomes" id="UP000597989">
    <property type="component" value="Unassembled WGS sequence"/>
</dbReference>
<dbReference type="InterPro" id="IPR000847">
    <property type="entry name" value="LysR_HTH_N"/>
</dbReference>
<dbReference type="InterPro" id="IPR005119">
    <property type="entry name" value="LysR_subst-bd"/>
</dbReference>
<organism evidence="7 8">
    <name type="scientific">Saccharopolyspora thermophila</name>
    <dbReference type="NCBI Taxonomy" id="89367"/>
    <lineage>
        <taxon>Bacteria</taxon>
        <taxon>Bacillati</taxon>
        <taxon>Actinomycetota</taxon>
        <taxon>Actinomycetes</taxon>
        <taxon>Pseudonocardiales</taxon>
        <taxon>Pseudonocardiaceae</taxon>
        <taxon>Saccharopolyspora</taxon>
    </lineage>
</organism>
<comment type="similarity">
    <text evidence="1">Belongs to the LysR transcriptional regulatory family.</text>
</comment>
<evidence type="ECO:0000256" key="4">
    <source>
        <dbReference type="ARBA" id="ARBA00023163"/>
    </source>
</evidence>
<name>A0A917JXV5_9PSEU</name>
<dbReference type="Gene3D" id="1.10.10.10">
    <property type="entry name" value="Winged helix-like DNA-binding domain superfamily/Winged helix DNA-binding domain"/>
    <property type="match status" value="1"/>
</dbReference>
<dbReference type="AlphaFoldDB" id="A0A917JXV5"/>
<evidence type="ECO:0000256" key="2">
    <source>
        <dbReference type="ARBA" id="ARBA00023015"/>
    </source>
</evidence>
<dbReference type="PRINTS" id="PR00039">
    <property type="entry name" value="HTHLYSR"/>
</dbReference>
<evidence type="ECO:0000313" key="9">
    <source>
        <dbReference type="Proteomes" id="UP001500220"/>
    </source>
</evidence>
<dbReference type="GO" id="GO:0003677">
    <property type="term" value="F:DNA binding"/>
    <property type="evidence" value="ECO:0007669"/>
    <property type="project" value="UniProtKB-KW"/>
</dbReference>
<dbReference type="Pfam" id="PF00126">
    <property type="entry name" value="HTH_1"/>
    <property type="match status" value="1"/>
</dbReference>
<gene>
    <name evidence="6" type="ORF">GCM10009545_33640</name>
    <name evidence="7" type="ORF">GCM10011581_31300</name>
</gene>
<dbReference type="GO" id="GO:0032993">
    <property type="term" value="C:protein-DNA complex"/>
    <property type="evidence" value="ECO:0007669"/>
    <property type="project" value="TreeGrafter"/>
</dbReference>
<evidence type="ECO:0000313" key="8">
    <source>
        <dbReference type="Proteomes" id="UP000597989"/>
    </source>
</evidence>
<dbReference type="Gene3D" id="3.40.190.10">
    <property type="entry name" value="Periplasmic binding protein-like II"/>
    <property type="match status" value="2"/>
</dbReference>
<dbReference type="FunFam" id="1.10.10.10:FF:000001">
    <property type="entry name" value="LysR family transcriptional regulator"/>
    <property type="match status" value="1"/>
</dbReference>
<reference evidence="6 9" key="2">
    <citation type="journal article" date="2019" name="Int. J. Syst. Evol. Microbiol.">
        <title>The Global Catalogue of Microorganisms (GCM) 10K type strain sequencing project: providing services to taxonomists for standard genome sequencing and annotation.</title>
        <authorList>
            <consortium name="The Broad Institute Genomics Platform"/>
            <consortium name="The Broad Institute Genome Sequencing Center for Infectious Disease"/>
            <person name="Wu L."/>
            <person name="Ma J."/>
        </authorList>
    </citation>
    <scope>NUCLEOTIDE SEQUENCE [LARGE SCALE GENOMIC DNA]</scope>
    <source>
        <strain evidence="6 9">JCM 10664</strain>
    </source>
</reference>
<evidence type="ECO:0000313" key="6">
    <source>
        <dbReference type="EMBL" id="GAA0528554.1"/>
    </source>
</evidence>
<sequence>MVVADELHFGRAAERLHISQPPLSHQIRQLEAELGVELFHRTTRRVRLTAAGEELRRRLDGLLDALDDAVSDLHEVRTGRAGKLTVGFVSSASYSVMPRAVRRFRRELPGVELVLSPLTSGEQFDKLHDGTLDLGVVRDGDASMGLPLHDLCTEHLVACVPSDHRLASYPEVTPEDLASEPMIGFPSRDMPGFTAQLRSIFRSPVPFPRVTHRVVHQETALGFVAGGLGFTVLPESVSRFKPDAVQVVPISSRPTTTMKVAAPPEGAPAHAAATVFQEYLRIAAQETSGPRSTVECH</sequence>
<dbReference type="InterPro" id="IPR036388">
    <property type="entry name" value="WH-like_DNA-bd_sf"/>
</dbReference>
<evidence type="ECO:0000256" key="3">
    <source>
        <dbReference type="ARBA" id="ARBA00023125"/>
    </source>
</evidence>
<dbReference type="PROSITE" id="PS50931">
    <property type="entry name" value="HTH_LYSR"/>
    <property type="match status" value="1"/>
</dbReference>
<reference evidence="7" key="3">
    <citation type="submission" date="2020-09" db="EMBL/GenBank/DDBJ databases">
        <authorList>
            <person name="Sun Q."/>
            <person name="Zhou Y."/>
        </authorList>
    </citation>
    <scope>NUCLEOTIDE SEQUENCE</scope>
    <source>
        <strain evidence="7">CGMCC 4.7206</strain>
    </source>
</reference>
<reference evidence="6" key="4">
    <citation type="submission" date="2023-12" db="EMBL/GenBank/DDBJ databases">
        <authorList>
            <person name="Sun Q."/>
            <person name="Inoue M."/>
        </authorList>
    </citation>
    <scope>NUCLEOTIDE SEQUENCE</scope>
    <source>
        <strain evidence="6">JCM 10664</strain>
    </source>
</reference>
<accession>A0A917JXV5</accession>
<dbReference type="PANTHER" id="PTHR30346">
    <property type="entry name" value="TRANSCRIPTIONAL DUAL REGULATOR HCAR-RELATED"/>
    <property type="match status" value="1"/>
</dbReference>
<dbReference type="Proteomes" id="UP001500220">
    <property type="component" value="Unassembled WGS sequence"/>
</dbReference>
<dbReference type="SUPFAM" id="SSF46785">
    <property type="entry name" value="Winged helix' DNA-binding domain"/>
    <property type="match status" value="1"/>
</dbReference>
<proteinExistence type="inferred from homology"/>
<dbReference type="CDD" id="cd08414">
    <property type="entry name" value="PBP2_LTTR_aromatics_like"/>
    <property type="match status" value="1"/>
</dbReference>
<dbReference type="Pfam" id="PF03466">
    <property type="entry name" value="LysR_substrate"/>
    <property type="match status" value="1"/>
</dbReference>
<comment type="caution">
    <text evidence="7">The sequence shown here is derived from an EMBL/GenBank/DDBJ whole genome shotgun (WGS) entry which is preliminary data.</text>
</comment>
<dbReference type="SUPFAM" id="SSF53850">
    <property type="entry name" value="Periplasmic binding protein-like II"/>
    <property type="match status" value="1"/>
</dbReference>
<keyword evidence="3" id="KW-0238">DNA-binding</keyword>
<dbReference type="EMBL" id="BAAAHC010000013">
    <property type="protein sequence ID" value="GAA0528554.1"/>
    <property type="molecule type" value="Genomic_DNA"/>
</dbReference>
<evidence type="ECO:0000313" key="7">
    <source>
        <dbReference type="EMBL" id="GGI91909.1"/>
    </source>
</evidence>
<dbReference type="PANTHER" id="PTHR30346:SF28">
    <property type="entry name" value="HTH-TYPE TRANSCRIPTIONAL REGULATOR CYNR"/>
    <property type="match status" value="1"/>
</dbReference>
<evidence type="ECO:0000256" key="1">
    <source>
        <dbReference type="ARBA" id="ARBA00009437"/>
    </source>
</evidence>
<keyword evidence="2" id="KW-0805">Transcription regulation</keyword>
<reference evidence="7 8" key="1">
    <citation type="journal article" date="2014" name="Int. J. Syst. Evol. Microbiol.">
        <title>Complete genome sequence of Corynebacterium casei LMG S-19264T (=DSM 44701T), isolated from a smear-ripened cheese.</title>
        <authorList>
            <consortium name="US DOE Joint Genome Institute (JGI-PGF)"/>
            <person name="Walter F."/>
            <person name="Albersmeier A."/>
            <person name="Kalinowski J."/>
            <person name="Ruckert C."/>
        </authorList>
    </citation>
    <scope>NUCLEOTIDE SEQUENCE [LARGE SCALE GENOMIC DNA]</scope>
    <source>
        <strain evidence="7 8">CGMCC 4.7206</strain>
    </source>
</reference>
<dbReference type="GO" id="GO:0003700">
    <property type="term" value="F:DNA-binding transcription factor activity"/>
    <property type="evidence" value="ECO:0007669"/>
    <property type="project" value="InterPro"/>
</dbReference>
<keyword evidence="9" id="KW-1185">Reference proteome</keyword>
<dbReference type="EMBL" id="BMMT01000010">
    <property type="protein sequence ID" value="GGI91909.1"/>
    <property type="molecule type" value="Genomic_DNA"/>
</dbReference>
<keyword evidence="4" id="KW-0804">Transcription</keyword>
<dbReference type="InterPro" id="IPR036390">
    <property type="entry name" value="WH_DNA-bd_sf"/>
</dbReference>
<evidence type="ECO:0000259" key="5">
    <source>
        <dbReference type="PROSITE" id="PS50931"/>
    </source>
</evidence>
<protein>
    <submittedName>
        <fullName evidence="7">LysR family transcriptional regulator</fullName>
    </submittedName>
</protein>